<dbReference type="GO" id="GO:0042585">
    <property type="term" value="C:germinal vesicle"/>
    <property type="evidence" value="ECO:0000318"/>
    <property type="project" value="GO_Central"/>
</dbReference>
<protein>
    <recommendedName>
        <fullName evidence="7">Sperm-tail PG-rich repeat containing 4</fullName>
    </recommendedName>
</protein>
<dbReference type="Pfam" id="PF07004">
    <property type="entry name" value="SHIPPO-rpt"/>
    <property type="match status" value="2"/>
</dbReference>
<dbReference type="FunCoup" id="A0A6I8P0D3">
    <property type="interactions" value="626"/>
</dbReference>
<keyword evidence="3" id="KW-0963">Cytoplasm</keyword>
<organism evidence="5 6">
    <name type="scientific">Ornithorhynchus anatinus</name>
    <name type="common">Duckbill platypus</name>
    <dbReference type="NCBI Taxonomy" id="9258"/>
    <lineage>
        <taxon>Eukaryota</taxon>
        <taxon>Metazoa</taxon>
        <taxon>Chordata</taxon>
        <taxon>Craniata</taxon>
        <taxon>Vertebrata</taxon>
        <taxon>Euteleostomi</taxon>
        <taxon>Mammalia</taxon>
        <taxon>Monotremata</taxon>
        <taxon>Ornithorhynchidae</taxon>
        <taxon>Ornithorhynchus</taxon>
    </lineage>
</organism>
<evidence type="ECO:0000256" key="4">
    <source>
        <dbReference type="ARBA" id="ARBA00023242"/>
    </source>
</evidence>
<dbReference type="GO" id="GO:0001940">
    <property type="term" value="C:male pronucleus"/>
    <property type="evidence" value="ECO:0000318"/>
    <property type="project" value="GO_Central"/>
</dbReference>
<dbReference type="PANTHER" id="PTHR35678">
    <property type="entry name" value="PROTEIN STPG4"/>
    <property type="match status" value="1"/>
</dbReference>
<evidence type="ECO:0000256" key="3">
    <source>
        <dbReference type="ARBA" id="ARBA00022490"/>
    </source>
</evidence>
<dbReference type="GO" id="GO:0005737">
    <property type="term" value="C:cytoplasm"/>
    <property type="evidence" value="ECO:0007669"/>
    <property type="project" value="UniProtKB-SubCell"/>
</dbReference>
<comment type="subcellular location">
    <subcellularLocation>
        <location evidence="2">Cytoplasm</location>
    </subcellularLocation>
    <subcellularLocation>
        <location evidence="1">Nucleus</location>
    </subcellularLocation>
</comment>
<sequence>MWVRSGWGNDTPSPGFYPIRDFLQESLLNPVRPTYGFKGEGRKRASILEWRDPNLPDTPRFMPPDFLELLSKQKATYSFKNTPRKSSQTLTYKDKVCAYTYFSASPREGPGPGYYNLKEEKCQPLTSCFQSKVPRFLPICSKTPGPGTYSPTRQMPKQPRTIAKMGREHNIFFNNTFDF</sequence>
<dbReference type="GO" id="GO:0042393">
    <property type="term" value="F:histone binding"/>
    <property type="evidence" value="ECO:0000318"/>
    <property type="project" value="GO_Central"/>
</dbReference>
<dbReference type="AlphaFoldDB" id="A0A6I8P0D3"/>
<reference evidence="5" key="2">
    <citation type="submission" date="2025-09" db="UniProtKB">
        <authorList>
            <consortium name="Ensembl"/>
        </authorList>
    </citation>
    <scope>IDENTIFICATION</scope>
    <source>
        <strain evidence="5">Glennie</strain>
    </source>
</reference>
<proteinExistence type="predicted"/>
<dbReference type="Ensembl" id="ENSOANT00000049750.1">
    <property type="protein sequence ID" value="ENSOANP00000047146.1"/>
    <property type="gene ID" value="ENSOANG00000040717.1"/>
</dbReference>
<reference evidence="5" key="1">
    <citation type="submission" date="2025-08" db="UniProtKB">
        <authorList>
            <consortium name="Ensembl"/>
        </authorList>
    </citation>
    <scope>IDENTIFICATION</scope>
    <source>
        <strain evidence="5">Glennie</strain>
    </source>
</reference>
<keyword evidence="6" id="KW-1185">Reference proteome</keyword>
<dbReference type="GeneTree" id="ENSGT00390000008095"/>
<dbReference type="PANTHER" id="PTHR35678:SF1">
    <property type="entry name" value="PROTEIN STPG4"/>
    <property type="match status" value="1"/>
</dbReference>
<dbReference type="InParanoid" id="A0A6I8P0D3"/>
<dbReference type="GO" id="GO:0003682">
    <property type="term" value="F:chromatin binding"/>
    <property type="evidence" value="ECO:0000318"/>
    <property type="project" value="GO_Central"/>
</dbReference>
<dbReference type="Proteomes" id="UP000002279">
    <property type="component" value="Unplaced"/>
</dbReference>
<dbReference type="Bgee" id="ENSOANG00000040717">
    <property type="expression patterns" value="Expressed in testis and 1 other cell type or tissue"/>
</dbReference>
<evidence type="ECO:0000256" key="2">
    <source>
        <dbReference type="ARBA" id="ARBA00004496"/>
    </source>
</evidence>
<evidence type="ECO:0000313" key="5">
    <source>
        <dbReference type="Ensembl" id="ENSOANP00000047146.1"/>
    </source>
</evidence>
<accession>A0A6I8P0D3</accession>
<dbReference type="InterPro" id="IPR010736">
    <property type="entry name" value="SHIPPO-rpt"/>
</dbReference>
<dbReference type="OMA" id="PCHYNVT"/>
<evidence type="ECO:0000313" key="6">
    <source>
        <dbReference type="Proteomes" id="UP000002279"/>
    </source>
</evidence>
<evidence type="ECO:0008006" key="7">
    <source>
        <dbReference type="Google" id="ProtNLM"/>
    </source>
</evidence>
<evidence type="ECO:0000256" key="1">
    <source>
        <dbReference type="ARBA" id="ARBA00004123"/>
    </source>
</evidence>
<dbReference type="GO" id="GO:0044727">
    <property type="term" value="P:epigenetic programing of male pronucleus"/>
    <property type="evidence" value="ECO:0000318"/>
    <property type="project" value="GO_Central"/>
</dbReference>
<name>A0A6I8P0D3_ORNAN</name>
<dbReference type="GO" id="GO:0001939">
    <property type="term" value="C:female pronucleus"/>
    <property type="evidence" value="ECO:0000318"/>
    <property type="project" value="GO_Central"/>
</dbReference>
<keyword evidence="4" id="KW-0539">Nucleus</keyword>